<proteinExistence type="predicted"/>
<dbReference type="Pfam" id="PF08522">
    <property type="entry name" value="BT_3987-like_N"/>
    <property type="match status" value="1"/>
</dbReference>
<evidence type="ECO:0000313" key="3">
    <source>
        <dbReference type="EMBL" id="RHK26917.1"/>
    </source>
</evidence>
<comment type="caution">
    <text evidence="3">The sequence shown here is derived from an EMBL/GenBank/DDBJ whole genome shotgun (WGS) entry which is preliminary data.</text>
</comment>
<name>A0A415FVJ0_9BACE</name>
<accession>A0A415FVJ0</accession>
<feature type="transmembrane region" description="Helical" evidence="1">
    <location>
        <begin position="14"/>
        <end position="31"/>
    </location>
</feature>
<reference evidence="3 4" key="1">
    <citation type="submission" date="2018-08" db="EMBL/GenBank/DDBJ databases">
        <title>A genome reference for cultivated species of the human gut microbiota.</title>
        <authorList>
            <person name="Zou Y."/>
            <person name="Xue W."/>
            <person name="Luo G."/>
        </authorList>
    </citation>
    <scope>NUCLEOTIDE SEQUENCE [LARGE SCALE GENOMIC DNA]</scope>
    <source>
        <strain evidence="3 4">AF46-11NS</strain>
    </source>
</reference>
<keyword evidence="1" id="KW-0812">Transmembrane</keyword>
<dbReference type="AlphaFoldDB" id="A0A415FVJ0"/>
<dbReference type="InterPro" id="IPR013728">
    <property type="entry name" value="BT_3987-like_N"/>
</dbReference>
<keyword evidence="1" id="KW-1133">Transmembrane helix</keyword>
<organism evidence="3 4">
    <name type="scientific">Bacteroides xylanisolvens</name>
    <dbReference type="NCBI Taxonomy" id="371601"/>
    <lineage>
        <taxon>Bacteria</taxon>
        <taxon>Pseudomonadati</taxon>
        <taxon>Bacteroidota</taxon>
        <taxon>Bacteroidia</taxon>
        <taxon>Bacteroidales</taxon>
        <taxon>Bacteroidaceae</taxon>
        <taxon>Bacteroides</taxon>
    </lineage>
</organism>
<feature type="domain" description="BT-3987-like N-terminal" evidence="2">
    <location>
        <begin position="42"/>
        <end position="154"/>
    </location>
</feature>
<protein>
    <submittedName>
        <fullName evidence="3">DUF1735 domain-containing protein</fullName>
    </submittedName>
</protein>
<gene>
    <name evidence="3" type="ORF">DW075_11555</name>
</gene>
<evidence type="ECO:0000259" key="2">
    <source>
        <dbReference type="Pfam" id="PF08522"/>
    </source>
</evidence>
<dbReference type="Gene3D" id="2.60.40.1740">
    <property type="entry name" value="hypothetical protein (bacova_03559)"/>
    <property type="match status" value="1"/>
</dbReference>
<dbReference type="EMBL" id="QRNE01000056">
    <property type="protein sequence ID" value="RHK26917.1"/>
    <property type="molecule type" value="Genomic_DNA"/>
</dbReference>
<dbReference type="Proteomes" id="UP000285503">
    <property type="component" value="Unassembled WGS sequence"/>
</dbReference>
<dbReference type="PROSITE" id="PS51257">
    <property type="entry name" value="PROKAR_LIPOPROTEIN"/>
    <property type="match status" value="1"/>
</dbReference>
<evidence type="ECO:0000256" key="1">
    <source>
        <dbReference type="SAM" id="Phobius"/>
    </source>
</evidence>
<keyword evidence="1" id="KW-0472">Membrane</keyword>
<evidence type="ECO:0000313" key="4">
    <source>
        <dbReference type="Proteomes" id="UP000285503"/>
    </source>
</evidence>
<sequence>MRLELKQDIVMKNLIIKIIMVVTSISFFIACEDNRMDGMVKDKVYLVQSGVQEVYVNYRDFADYTVTVYKSGIGEQTANVSIEVDEETLKVYNEEENTSFEIIPDVCYSISKTNFDFSTSTVSYKSLITFDGDIIKRYQQRGEKKYVLPLKLHVDGNVDVNETSSRMILIPILE</sequence>